<keyword evidence="3" id="KW-1185">Reference proteome</keyword>
<sequence>MSDNLLYLSRDDVRALAISPDEAREAVLQGFRDYAAGLNRSLPKTALTLGPGHGFQAMTAASSTQQIATVKWVAMAPVAAGSPLPAVSALICVNDYATGMPRAILDGDEITLIRTAAITAAAASRLAPATPRTIGFIGCGLQAHAHLAAFRALYPGLTTALAMSRSRASAERLMEAARASGLATRVLDDADALLDESDIVISMVPGGPGMTPFLDARRLKPVAFAAAVDTGRSWLPETLPAFDVLATDSLEQSRAPYDAAGNPVTTVSFGHDMTELAGAPHPTASAGRSFFCFRGVALADLALAHLVVEKARAQGRGTTLQR</sequence>
<dbReference type="PANTHER" id="PTHR13812">
    <property type="entry name" value="KETIMINE REDUCTASE MU-CRYSTALLIN"/>
    <property type="match status" value="1"/>
</dbReference>
<dbReference type="InterPro" id="IPR003462">
    <property type="entry name" value="ODC_Mu_crystall"/>
</dbReference>
<dbReference type="InterPro" id="IPR023401">
    <property type="entry name" value="ODC_N"/>
</dbReference>
<proteinExistence type="inferred from homology"/>
<dbReference type="InterPro" id="IPR036291">
    <property type="entry name" value="NAD(P)-bd_dom_sf"/>
</dbReference>
<dbReference type="SUPFAM" id="SSF51735">
    <property type="entry name" value="NAD(P)-binding Rossmann-fold domains"/>
    <property type="match status" value="1"/>
</dbReference>
<evidence type="ECO:0000313" key="2">
    <source>
        <dbReference type="EMBL" id="SDH54456.1"/>
    </source>
</evidence>
<organism evidence="2 3">
    <name type="scientific">Bosea robiniae</name>
    <dbReference type="NCBI Taxonomy" id="1036780"/>
    <lineage>
        <taxon>Bacteria</taxon>
        <taxon>Pseudomonadati</taxon>
        <taxon>Pseudomonadota</taxon>
        <taxon>Alphaproteobacteria</taxon>
        <taxon>Hyphomicrobiales</taxon>
        <taxon>Boseaceae</taxon>
        <taxon>Bosea</taxon>
    </lineage>
</organism>
<evidence type="ECO:0000313" key="3">
    <source>
        <dbReference type="Proteomes" id="UP000199468"/>
    </source>
</evidence>
<dbReference type="Gene3D" id="3.30.1780.10">
    <property type="entry name" value="ornithine cyclodeaminase, domain 1"/>
    <property type="match status" value="1"/>
</dbReference>
<dbReference type="RefSeq" id="WP_091861720.1">
    <property type="nucleotide sequence ID" value="NZ_FNBZ01000009.1"/>
</dbReference>
<dbReference type="EMBL" id="FNBZ01000009">
    <property type="protein sequence ID" value="SDH54456.1"/>
    <property type="molecule type" value="Genomic_DNA"/>
</dbReference>
<protein>
    <submittedName>
        <fullName evidence="2">Ornithine cyclodeaminase/alanine dehydrogenase</fullName>
    </submittedName>
</protein>
<dbReference type="Proteomes" id="UP000199468">
    <property type="component" value="Unassembled WGS sequence"/>
</dbReference>
<name>A0ABY0P7U8_9HYPH</name>
<evidence type="ECO:0000256" key="1">
    <source>
        <dbReference type="ARBA" id="ARBA00008903"/>
    </source>
</evidence>
<reference evidence="2 3" key="1">
    <citation type="submission" date="2016-10" db="EMBL/GenBank/DDBJ databases">
        <authorList>
            <person name="Varghese N."/>
            <person name="Submissions S."/>
        </authorList>
    </citation>
    <scope>NUCLEOTIDE SEQUENCE [LARGE SCALE GENOMIC DNA]</scope>
    <source>
        <strain evidence="2 3">DSM 26672</strain>
    </source>
</reference>
<comment type="caution">
    <text evidence="2">The sequence shown here is derived from an EMBL/GenBank/DDBJ whole genome shotgun (WGS) entry which is preliminary data.</text>
</comment>
<dbReference type="PANTHER" id="PTHR13812:SF19">
    <property type="entry name" value="KETIMINE REDUCTASE MU-CRYSTALLIN"/>
    <property type="match status" value="1"/>
</dbReference>
<gene>
    <name evidence="2" type="ORF">SAMN05421844_109114</name>
</gene>
<comment type="similarity">
    <text evidence="1">Belongs to the ornithine cyclodeaminase/mu-crystallin family.</text>
</comment>
<accession>A0ABY0P7U8</accession>
<dbReference type="PIRSF" id="PIRSF001439">
    <property type="entry name" value="CryM"/>
    <property type="match status" value="1"/>
</dbReference>
<dbReference type="Gene3D" id="3.40.50.720">
    <property type="entry name" value="NAD(P)-binding Rossmann-like Domain"/>
    <property type="match status" value="1"/>
</dbReference>
<dbReference type="Pfam" id="PF02423">
    <property type="entry name" value="OCD_Mu_crystall"/>
    <property type="match status" value="1"/>
</dbReference>